<keyword evidence="3" id="KW-0862">Zinc</keyword>
<dbReference type="InParanoid" id="J0LDS6"/>
<gene>
    <name evidence="6" type="ORF">AURDEDRAFT_147556</name>
</gene>
<evidence type="ECO:0000256" key="3">
    <source>
        <dbReference type="ARBA" id="ARBA00022833"/>
    </source>
</evidence>
<proteinExistence type="predicted"/>
<evidence type="ECO:0000313" key="6">
    <source>
        <dbReference type="EMBL" id="EJD34855.1"/>
    </source>
</evidence>
<dbReference type="Pfam" id="PF01753">
    <property type="entry name" value="zf-MYND"/>
    <property type="match status" value="1"/>
</dbReference>
<dbReference type="EMBL" id="JH687917">
    <property type="protein sequence ID" value="EJD34855.1"/>
    <property type="molecule type" value="Genomic_DNA"/>
</dbReference>
<dbReference type="SUPFAM" id="SSF144232">
    <property type="entry name" value="HIT/MYND zinc finger-like"/>
    <property type="match status" value="1"/>
</dbReference>
<evidence type="ECO:0000256" key="2">
    <source>
        <dbReference type="ARBA" id="ARBA00022771"/>
    </source>
</evidence>
<accession>J0LDS6</accession>
<evidence type="ECO:0000256" key="4">
    <source>
        <dbReference type="PROSITE-ProRule" id="PRU00134"/>
    </source>
</evidence>
<keyword evidence="7" id="KW-1185">Reference proteome</keyword>
<dbReference type="AlphaFoldDB" id="J0LDS6"/>
<dbReference type="OrthoDB" id="432970at2759"/>
<reference evidence="7" key="1">
    <citation type="journal article" date="2012" name="Science">
        <title>The Paleozoic origin of enzymatic lignin decomposition reconstructed from 31 fungal genomes.</title>
        <authorList>
            <person name="Floudas D."/>
            <person name="Binder M."/>
            <person name="Riley R."/>
            <person name="Barry K."/>
            <person name="Blanchette R.A."/>
            <person name="Henrissat B."/>
            <person name="Martinez A.T."/>
            <person name="Otillar R."/>
            <person name="Spatafora J.W."/>
            <person name="Yadav J.S."/>
            <person name="Aerts A."/>
            <person name="Benoit I."/>
            <person name="Boyd A."/>
            <person name="Carlson A."/>
            <person name="Copeland A."/>
            <person name="Coutinho P.M."/>
            <person name="de Vries R.P."/>
            <person name="Ferreira P."/>
            <person name="Findley K."/>
            <person name="Foster B."/>
            <person name="Gaskell J."/>
            <person name="Glotzer D."/>
            <person name="Gorecki P."/>
            <person name="Heitman J."/>
            <person name="Hesse C."/>
            <person name="Hori C."/>
            <person name="Igarashi K."/>
            <person name="Jurgens J.A."/>
            <person name="Kallen N."/>
            <person name="Kersten P."/>
            <person name="Kohler A."/>
            <person name="Kuees U."/>
            <person name="Kumar T.K.A."/>
            <person name="Kuo A."/>
            <person name="LaButti K."/>
            <person name="Larrondo L.F."/>
            <person name="Lindquist E."/>
            <person name="Ling A."/>
            <person name="Lombard V."/>
            <person name="Lucas S."/>
            <person name="Lundell T."/>
            <person name="Martin R."/>
            <person name="McLaughlin D.J."/>
            <person name="Morgenstern I."/>
            <person name="Morin E."/>
            <person name="Murat C."/>
            <person name="Nagy L.G."/>
            <person name="Nolan M."/>
            <person name="Ohm R.A."/>
            <person name="Patyshakuliyeva A."/>
            <person name="Rokas A."/>
            <person name="Ruiz-Duenas F.J."/>
            <person name="Sabat G."/>
            <person name="Salamov A."/>
            <person name="Samejima M."/>
            <person name="Schmutz J."/>
            <person name="Slot J.C."/>
            <person name="St John F."/>
            <person name="Stenlid J."/>
            <person name="Sun H."/>
            <person name="Sun S."/>
            <person name="Syed K."/>
            <person name="Tsang A."/>
            <person name="Wiebenga A."/>
            <person name="Young D."/>
            <person name="Pisabarro A."/>
            <person name="Eastwood D.C."/>
            <person name="Martin F."/>
            <person name="Cullen D."/>
            <person name="Grigoriev I.V."/>
            <person name="Hibbett D.S."/>
        </authorList>
    </citation>
    <scope>NUCLEOTIDE SEQUENCE [LARGE SCALE GENOMIC DNA]</scope>
    <source>
        <strain evidence="7">TFB10046</strain>
    </source>
</reference>
<dbReference type="InterPro" id="IPR002893">
    <property type="entry name" value="Znf_MYND"/>
</dbReference>
<dbReference type="KEGG" id="adl:AURDEDRAFT_147556"/>
<protein>
    <recommendedName>
        <fullName evidence="5">MYND-type domain-containing protein</fullName>
    </recommendedName>
</protein>
<keyword evidence="1" id="KW-0479">Metal-binding</keyword>
<dbReference type="PROSITE" id="PS50865">
    <property type="entry name" value="ZF_MYND_2"/>
    <property type="match status" value="1"/>
</dbReference>
<organism evidence="6 7">
    <name type="scientific">Auricularia subglabra (strain TFB-10046 / SS5)</name>
    <name type="common">White-rot fungus</name>
    <name type="synonym">Auricularia delicata (strain TFB10046)</name>
    <dbReference type="NCBI Taxonomy" id="717982"/>
    <lineage>
        <taxon>Eukaryota</taxon>
        <taxon>Fungi</taxon>
        <taxon>Dikarya</taxon>
        <taxon>Basidiomycota</taxon>
        <taxon>Agaricomycotina</taxon>
        <taxon>Agaricomycetes</taxon>
        <taxon>Auriculariales</taxon>
        <taxon>Auriculariaceae</taxon>
        <taxon>Auricularia</taxon>
    </lineage>
</organism>
<name>J0LDS6_AURST</name>
<keyword evidence="2 4" id="KW-0863">Zinc-finger</keyword>
<dbReference type="Gene3D" id="6.10.140.2220">
    <property type="match status" value="1"/>
</dbReference>
<dbReference type="GO" id="GO:0008270">
    <property type="term" value="F:zinc ion binding"/>
    <property type="evidence" value="ECO:0007669"/>
    <property type="project" value="UniProtKB-KW"/>
</dbReference>
<sequence>MTALSFTTWTTGRLQGTNEEVDVQLKVTPLLTIGQMGEQLQDYKSPSCCPFCLVYLWDAFVRSDLLDEVRQPKEHNFWNACIAVVTAPRSEEDIAALRERLRANIASCKGKALHRPQRTNVADLSDPVHLLMHALYGCLQACLMPHHGKASTMFSPAGPKRSFGTRRGLWPTHPNELIPFGARQSAEMHVHWCCRLFSPNPMTCLTWIVLGCRPIVFPHLLEAPLRERFVWCLAQMFYSDVAPDPHQWPDTVPYKRPESPAPWLTESSSYKSLGAAGALAHAIIYGSDARSNDSQDLWKGFEAGLLPAANVALTTMEKFPNHLGQNDIDSVCNWTIQMQDALPDIPLHPAAKLYDEESWTGGDEPPWEIMHVRFAMRYFRRTCCGPACARGIHETADGKPLPLCARCKFTQYCSKECQKADWLHETWPHKILCPMLRMLIPAQQKADVKLFEQIVLSDEFDFKNIKMFMNWLYDAPE</sequence>
<feature type="domain" description="MYND-type" evidence="5">
    <location>
        <begin position="381"/>
        <end position="433"/>
    </location>
</feature>
<evidence type="ECO:0000256" key="1">
    <source>
        <dbReference type="ARBA" id="ARBA00022723"/>
    </source>
</evidence>
<evidence type="ECO:0000313" key="7">
    <source>
        <dbReference type="Proteomes" id="UP000006514"/>
    </source>
</evidence>
<evidence type="ECO:0000259" key="5">
    <source>
        <dbReference type="PROSITE" id="PS50865"/>
    </source>
</evidence>
<dbReference type="Proteomes" id="UP000006514">
    <property type="component" value="Unassembled WGS sequence"/>
</dbReference>